<feature type="transmembrane region" description="Helical" evidence="6">
    <location>
        <begin position="155"/>
        <end position="177"/>
    </location>
</feature>
<sequence length="483" mass="55088">MLVSIRNKYRHLPKQVKASLWFLVCAFFEKSISIIATPIFTRIMSTSEYGQFNVLYSWLTIVTIIVSLNLCYGVYTQGLIKFSHDRRRYSAALQGLTVVLVLAWTLVYLGFRDFWNSVFSLTTAQMLAMLLMVWTSSVFNFWAGERRVALQYKSLVMVTLLVAIAKPLVGVLLVVYANDKVTARFLGLALVELVGYTGLFFVQMYRGKTFFSRHFWRHALMFNIPLAPHYLSQIVLSSADRIMIANMVNTKSAGIYSLAYSLSQIMILFNVALSQTLSPWIYQKIKDRRVADIAGVAYGALVLIAVVNLLLIAFAPEIVSIFAPRAYAKATWIVPPIAMSVFFIFAFDLFAKFEFYYERTSLIMIASVIGAVLNVALNYWLIPILGYEVAGYTTLICYVMYAAVHYWFMNRICREKLDTLPYDRKILGMITLTFLAVGFLFLGGYHSVVLRYLLILITAVVGFSKRDYLMTIVNQMLRVRKPI</sequence>
<dbReference type="EMBL" id="LUXM01000040">
    <property type="protein sequence ID" value="KZU92209.1"/>
    <property type="molecule type" value="Genomic_DNA"/>
</dbReference>
<feature type="transmembrane region" description="Helical" evidence="6">
    <location>
        <begin position="183"/>
        <end position="202"/>
    </location>
</feature>
<dbReference type="EMBL" id="MCOL01000001">
    <property type="protein sequence ID" value="ODO61956.1"/>
    <property type="molecule type" value="Genomic_DNA"/>
</dbReference>
<feature type="transmembrane region" description="Helical" evidence="6">
    <location>
        <begin position="55"/>
        <end position="75"/>
    </location>
</feature>
<reference evidence="7 9" key="1">
    <citation type="submission" date="2016-03" db="EMBL/GenBank/DDBJ databases">
        <title>Comparative genomics of 54 Lactobacillus plantarum strains reveals genomic uncoupling from niche constraints.</title>
        <authorList>
            <person name="Martino M.E."/>
        </authorList>
    </citation>
    <scope>NUCLEOTIDE SEQUENCE [LARGE SCALE GENOMIC DNA]</scope>
    <source>
        <strain evidence="7 9">19.1</strain>
    </source>
</reference>
<feature type="transmembrane region" description="Helical" evidence="6">
    <location>
        <begin position="20"/>
        <end position="43"/>
    </location>
</feature>
<evidence type="ECO:0000313" key="9">
    <source>
        <dbReference type="Proteomes" id="UP000076882"/>
    </source>
</evidence>
<evidence type="ECO:0000256" key="4">
    <source>
        <dbReference type="ARBA" id="ARBA00022989"/>
    </source>
</evidence>
<feature type="transmembrane region" description="Helical" evidence="6">
    <location>
        <begin position="293"/>
        <end position="315"/>
    </location>
</feature>
<feature type="transmembrane region" description="Helical" evidence="6">
    <location>
        <begin position="214"/>
        <end position="235"/>
    </location>
</feature>
<feature type="transmembrane region" description="Helical" evidence="6">
    <location>
        <begin position="389"/>
        <end position="408"/>
    </location>
</feature>
<keyword evidence="2" id="KW-1003">Cell membrane</keyword>
<dbReference type="AlphaFoldDB" id="A0A166BHM5"/>
<organism evidence="7 9">
    <name type="scientific">Lactiplantibacillus plantarum</name>
    <name type="common">Lactobacillus plantarum</name>
    <dbReference type="NCBI Taxonomy" id="1590"/>
    <lineage>
        <taxon>Bacteria</taxon>
        <taxon>Bacillati</taxon>
        <taxon>Bacillota</taxon>
        <taxon>Bacilli</taxon>
        <taxon>Lactobacillales</taxon>
        <taxon>Lactobacillaceae</taxon>
        <taxon>Lactiplantibacillus</taxon>
    </lineage>
</organism>
<feature type="transmembrane region" description="Helical" evidence="6">
    <location>
        <begin position="255"/>
        <end position="273"/>
    </location>
</feature>
<keyword evidence="3 6" id="KW-0812">Transmembrane</keyword>
<dbReference type="InterPro" id="IPR050833">
    <property type="entry name" value="Poly_Biosynth_Transport"/>
</dbReference>
<reference evidence="8 10" key="2">
    <citation type="submission" date="2016-08" db="EMBL/GenBank/DDBJ databases">
        <title>Genome sequencing of Lactobacillus plantarum JSA22, isolated from fermented soybean paste.</title>
        <authorList>
            <person name="Choi H.S."/>
        </authorList>
    </citation>
    <scope>NUCLEOTIDE SEQUENCE [LARGE SCALE GENOMIC DNA]</scope>
    <source>
        <strain evidence="8 10">JSA22</strain>
    </source>
</reference>
<evidence type="ECO:0000313" key="7">
    <source>
        <dbReference type="EMBL" id="KZU92209.1"/>
    </source>
</evidence>
<keyword evidence="4 6" id="KW-1133">Transmembrane helix</keyword>
<dbReference type="InterPro" id="IPR002797">
    <property type="entry name" value="Polysacc_synth"/>
</dbReference>
<evidence type="ECO:0000256" key="1">
    <source>
        <dbReference type="ARBA" id="ARBA00004651"/>
    </source>
</evidence>
<keyword evidence="5 6" id="KW-0472">Membrane</keyword>
<evidence type="ECO:0000313" key="8">
    <source>
        <dbReference type="EMBL" id="ODO61956.1"/>
    </source>
</evidence>
<dbReference type="PATRIC" id="fig|1590.144.peg.1855"/>
<dbReference type="Pfam" id="PF01943">
    <property type="entry name" value="Polysacc_synt"/>
    <property type="match status" value="1"/>
</dbReference>
<feature type="transmembrane region" description="Helical" evidence="6">
    <location>
        <begin position="327"/>
        <end position="350"/>
    </location>
</feature>
<dbReference type="GO" id="GO:0005886">
    <property type="term" value="C:plasma membrane"/>
    <property type="evidence" value="ECO:0007669"/>
    <property type="project" value="UniProtKB-SubCell"/>
</dbReference>
<dbReference type="PANTHER" id="PTHR30250:SF11">
    <property type="entry name" value="O-ANTIGEN TRANSPORTER-RELATED"/>
    <property type="match status" value="1"/>
</dbReference>
<dbReference type="Proteomes" id="UP000076882">
    <property type="component" value="Unassembled WGS sequence"/>
</dbReference>
<evidence type="ECO:0000256" key="2">
    <source>
        <dbReference type="ARBA" id="ARBA00022475"/>
    </source>
</evidence>
<dbReference type="KEGG" id="lpb:SH83_08905"/>
<name>A0A166BHM5_LACPN</name>
<gene>
    <name evidence="7" type="ORF">Lp19_3495</name>
    <name evidence="8" type="ORF">LPJSA22_01936</name>
</gene>
<feature type="transmembrane region" description="Helical" evidence="6">
    <location>
        <begin position="91"/>
        <end position="111"/>
    </location>
</feature>
<evidence type="ECO:0000256" key="3">
    <source>
        <dbReference type="ARBA" id="ARBA00022692"/>
    </source>
</evidence>
<evidence type="ECO:0000313" key="10">
    <source>
        <dbReference type="Proteomes" id="UP000094892"/>
    </source>
</evidence>
<feature type="transmembrane region" description="Helical" evidence="6">
    <location>
        <begin position="429"/>
        <end position="446"/>
    </location>
</feature>
<feature type="transmembrane region" description="Helical" evidence="6">
    <location>
        <begin position="452"/>
        <end position="473"/>
    </location>
</feature>
<accession>A0A166BHM5</accession>
<evidence type="ECO:0000256" key="5">
    <source>
        <dbReference type="ARBA" id="ARBA00023136"/>
    </source>
</evidence>
<dbReference type="Proteomes" id="UP000094892">
    <property type="component" value="Unassembled WGS sequence"/>
</dbReference>
<comment type="caution">
    <text evidence="7">The sequence shown here is derived from an EMBL/GenBank/DDBJ whole genome shotgun (WGS) entry which is preliminary data.</text>
</comment>
<feature type="transmembrane region" description="Helical" evidence="6">
    <location>
        <begin position="362"/>
        <end position="383"/>
    </location>
</feature>
<protein>
    <submittedName>
        <fullName evidence="7">Uncharacterized protein</fullName>
    </submittedName>
</protein>
<dbReference type="PANTHER" id="PTHR30250">
    <property type="entry name" value="PST FAMILY PREDICTED COLANIC ACID TRANSPORTER"/>
    <property type="match status" value="1"/>
</dbReference>
<comment type="subcellular location">
    <subcellularLocation>
        <location evidence="1">Cell membrane</location>
        <topology evidence="1">Multi-pass membrane protein</topology>
    </subcellularLocation>
</comment>
<feature type="transmembrane region" description="Helical" evidence="6">
    <location>
        <begin position="123"/>
        <end position="143"/>
    </location>
</feature>
<evidence type="ECO:0000256" key="6">
    <source>
        <dbReference type="SAM" id="Phobius"/>
    </source>
</evidence>
<proteinExistence type="predicted"/>
<dbReference type="RefSeq" id="WP_024521678.1">
    <property type="nucleotide sequence ID" value="NZ_AP028145.1"/>
</dbReference>